<gene>
    <name evidence="3" type="ORF">D4764_02G0005560</name>
</gene>
<organism evidence="3 4">
    <name type="scientific">Takifugu flavidus</name>
    <name type="common">sansaifugu</name>
    <dbReference type="NCBI Taxonomy" id="433684"/>
    <lineage>
        <taxon>Eukaryota</taxon>
        <taxon>Metazoa</taxon>
        <taxon>Chordata</taxon>
        <taxon>Craniata</taxon>
        <taxon>Vertebrata</taxon>
        <taxon>Euteleostomi</taxon>
        <taxon>Actinopterygii</taxon>
        <taxon>Neopterygii</taxon>
        <taxon>Teleostei</taxon>
        <taxon>Neoteleostei</taxon>
        <taxon>Acanthomorphata</taxon>
        <taxon>Eupercaria</taxon>
        <taxon>Tetraodontiformes</taxon>
        <taxon>Tetradontoidea</taxon>
        <taxon>Tetraodontidae</taxon>
        <taxon>Takifugu</taxon>
    </lineage>
</organism>
<protein>
    <submittedName>
        <fullName evidence="3">Uncharacterized protein</fullName>
    </submittedName>
</protein>
<name>A0A5C6NKQ0_9TELE</name>
<comment type="caution">
    <text evidence="3">The sequence shown here is derived from an EMBL/GenBank/DDBJ whole genome shotgun (WGS) entry which is preliminary data.</text>
</comment>
<feature type="signal peptide" evidence="2">
    <location>
        <begin position="1"/>
        <end position="17"/>
    </location>
</feature>
<sequence>MAALLLPLLALWTFGHARSAFAPRPAYSLYASGHAHGARAASRHSGFSPGPLGFLPHSKDLEISLEMSWRLVQGDLASCLRAKALADIVSKTQTTRIGSRIVDIYRPGLTKKALCIPDPHPLITQLYCHQKGDSGSTGQDQQAEGQFHPPELSLCSSPIAFLSPAQ</sequence>
<keyword evidence="4" id="KW-1185">Reference proteome</keyword>
<evidence type="ECO:0000313" key="3">
    <source>
        <dbReference type="EMBL" id="TWW67515.1"/>
    </source>
</evidence>
<dbReference type="Proteomes" id="UP000324091">
    <property type="component" value="Chromosome 2"/>
</dbReference>
<dbReference type="AlphaFoldDB" id="A0A5C6NKQ0"/>
<reference evidence="3 4" key="1">
    <citation type="submission" date="2019-04" db="EMBL/GenBank/DDBJ databases">
        <title>Chromosome genome assembly for Takifugu flavidus.</title>
        <authorList>
            <person name="Xiao S."/>
        </authorList>
    </citation>
    <scope>NUCLEOTIDE SEQUENCE [LARGE SCALE GENOMIC DNA]</scope>
    <source>
        <strain evidence="3">HTHZ2018</strain>
        <tissue evidence="3">Muscle</tissue>
    </source>
</reference>
<evidence type="ECO:0000313" key="4">
    <source>
        <dbReference type="Proteomes" id="UP000324091"/>
    </source>
</evidence>
<feature type="region of interest" description="Disordered" evidence="1">
    <location>
        <begin position="131"/>
        <end position="151"/>
    </location>
</feature>
<evidence type="ECO:0000256" key="1">
    <source>
        <dbReference type="SAM" id="MobiDB-lite"/>
    </source>
</evidence>
<feature type="compositionally biased region" description="Polar residues" evidence="1">
    <location>
        <begin position="133"/>
        <end position="144"/>
    </location>
</feature>
<proteinExistence type="predicted"/>
<dbReference type="EMBL" id="RHFK02000012">
    <property type="protein sequence ID" value="TWW67515.1"/>
    <property type="molecule type" value="Genomic_DNA"/>
</dbReference>
<feature type="chain" id="PRO_5023029537" evidence="2">
    <location>
        <begin position="18"/>
        <end position="166"/>
    </location>
</feature>
<accession>A0A5C6NKQ0</accession>
<keyword evidence="2" id="KW-0732">Signal</keyword>
<evidence type="ECO:0000256" key="2">
    <source>
        <dbReference type="SAM" id="SignalP"/>
    </source>
</evidence>